<keyword evidence="2" id="KW-1185">Reference proteome</keyword>
<evidence type="ECO:0000313" key="1">
    <source>
        <dbReference type="EMBL" id="QQO09366.1"/>
    </source>
</evidence>
<dbReference type="EMBL" id="CP067089">
    <property type="protein sequence ID" value="QQO09366.1"/>
    <property type="molecule type" value="Genomic_DNA"/>
</dbReference>
<keyword evidence="1" id="KW-0645">Protease</keyword>
<dbReference type="InterPro" id="IPR014553">
    <property type="entry name" value="Aminopept"/>
</dbReference>
<dbReference type="PROSITE" id="PS51257">
    <property type="entry name" value="PROKAR_LIPOPROTEIN"/>
    <property type="match status" value="1"/>
</dbReference>
<dbReference type="Pfam" id="PF10023">
    <property type="entry name" value="Aminopep"/>
    <property type="match status" value="1"/>
</dbReference>
<keyword evidence="1" id="KW-0378">Hydrolase</keyword>
<dbReference type="RefSeq" id="WP_215626669.1">
    <property type="nucleotide sequence ID" value="NZ_CP067089.2"/>
</dbReference>
<dbReference type="AlphaFoldDB" id="A0A7T8BAH1"/>
<keyword evidence="1" id="KW-0031">Aminopeptidase</keyword>
<dbReference type="GO" id="GO:0004177">
    <property type="term" value="F:aminopeptidase activity"/>
    <property type="evidence" value="ECO:0007669"/>
    <property type="project" value="UniProtKB-KW"/>
</dbReference>
<reference evidence="1" key="1">
    <citation type="submission" date="2021-01" db="EMBL/GenBank/DDBJ databases">
        <title>Description of Breznakiella homolactica.</title>
        <authorList>
            <person name="Song Y."/>
            <person name="Brune A."/>
        </authorList>
    </citation>
    <scope>NUCLEOTIDE SEQUENCE</scope>
    <source>
        <strain evidence="1">RmG30</strain>
    </source>
</reference>
<dbReference type="Proteomes" id="UP000595917">
    <property type="component" value="Chromosome"/>
</dbReference>
<organism evidence="1 2">
    <name type="scientific">Breznakiella homolactica</name>
    <dbReference type="NCBI Taxonomy" id="2798577"/>
    <lineage>
        <taxon>Bacteria</taxon>
        <taxon>Pseudomonadati</taxon>
        <taxon>Spirochaetota</taxon>
        <taxon>Spirochaetia</taxon>
        <taxon>Spirochaetales</taxon>
        <taxon>Breznakiellaceae</taxon>
        <taxon>Breznakiella</taxon>
    </lineage>
</organism>
<accession>A0A7T8BAH1</accession>
<evidence type="ECO:0000313" key="2">
    <source>
        <dbReference type="Proteomes" id="UP000595917"/>
    </source>
</evidence>
<protein>
    <submittedName>
        <fullName evidence="1">Aminopeptidase</fullName>
    </submittedName>
</protein>
<name>A0A7T8BAH1_9SPIR</name>
<proteinExistence type="predicted"/>
<gene>
    <name evidence="1" type="ORF">JFL75_00130</name>
</gene>
<sequence length="345" mass="40571">MKRNPAGLLFMGFSALFLSGCYYTTQGYYLLSYQAKAKSAEKLLKQEDLPQETREFLLLVQDIRNYAVTELGLKTNKNYTEYLDLDQDVLAWVVSACDPLAFNTYLWKYPFMGELPYKGFYRIDDARKEGQARKDEGKDVWVRGVEAFSTLGYFKDPLISYMAKYSVYDLANLIIHEQTHATIWRKDDTSFNEDLASFVGDEGARLFVLSRFGPESPEYLRIDENKENSRLFREDVLRLKDELDLYYRGIPSPPLEDERIYIEEKQRIIREFQLSFLTDYELRYTADTYRGFGELPVNNAYLDLFQLYHGQREWFEEQYALSEYDMKAFLTVMQNAPYPESGENS</sequence>
<dbReference type="KEGG" id="bhc:JFL75_00130"/>